<comment type="caution">
    <text evidence="2">The sequence shown here is derived from an EMBL/GenBank/DDBJ whole genome shotgun (WGS) entry which is preliminary data.</text>
</comment>
<dbReference type="AlphaFoldDB" id="A0AAV8A400"/>
<sequence length="209" mass="24231">MTRNIKNKENQKENKKTSSISKRKHLIKKGGNIEERISLLCFCLDDWCTIENNFIANLNNPSFQDLGPLTIEILLKIKMEIRKFQIIDINDLLIRFQIPESLSHDLETQLLCLFPTILMKNKNRSLLLNLECLADNNVFFELIKFDKNSKGYKNDFQKYTKSNEYENGYTDTNKNYNNNTTNNNISNNDSCNSNSNNSNNNTNNGNSNT</sequence>
<proteinExistence type="predicted"/>
<gene>
    <name evidence="2" type="ORF">M0812_07501</name>
</gene>
<accession>A0AAV8A400</accession>
<organism evidence="2 3">
    <name type="scientific">Anaeramoeba flamelloides</name>
    <dbReference type="NCBI Taxonomy" id="1746091"/>
    <lineage>
        <taxon>Eukaryota</taxon>
        <taxon>Metamonada</taxon>
        <taxon>Anaeramoebidae</taxon>
        <taxon>Anaeramoeba</taxon>
    </lineage>
</organism>
<evidence type="ECO:0000256" key="1">
    <source>
        <dbReference type="SAM" id="MobiDB-lite"/>
    </source>
</evidence>
<evidence type="ECO:0000313" key="3">
    <source>
        <dbReference type="Proteomes" id="UP001146793"/>
    </source>
</evidence>
<feature type="region of interest" description="Disordered" evidence="1">
    <location>
        <begin position="1"/>
        <end position="22"/>
    </location>
</feature>
<feature type="region of interest" description="Disordered" evidence="1">
    <location>
        <begin position="167"/>
        <end position="209"/>
    </location>
</feature>
<evidence type="ECO:0000313" key="2">
    <source>
        <dbReference type="EMBL" id="KAJ3447273.1"/>
    </source>
</evidence>
<reference evidence="2" key="1">
    <citation type="submission" date="2022-08" db="EMBL/GenBank/DDBJ databases">
        <title>Novel sulphate-reducing endosymbionts in the free-living metamonad Anaeramoeba.</title>
        <authorList>
            <person name="Jerlstrom-Hultqvist J."/>
            <person name="Cepicka I."/>
            <person name="Gallot-Lavallee L."/>
            <person name="Salas-Leiva D."/>
            <person name="Curtis B.A."/>
            <person name="Zahonova K."/>
            <person name="Pipaliya S."/>
            <person name="Dacks J."/>
            <person name="Roger A.J."/>
        </authorList>
    </citation>
    <scope>NUCLEOTIDE SEQUENCE</scope>
    <source>
        <strain evidence="2">Busselton2</strain>
    </source>
</reference>
<name>A0AAV8A400_9EUKA</name>
<feature type="compositionally biased region" description="Basic and acidic residues" evidence="1">
    <location>
        <begin position="1"/>
        <end position="16"/>
    </location>
</feature>
<dbReference type="Proteomes" id="UP001146793">
    <property type="component" value="Unassembled WGS sequence"/>
</dbReference>
<dbReference type="EMBL" id="JANTQA010000016">
    <property type="protein sequence ID" value="KAJ3447273.1"/>
    <property type="molecule type" value="Genomic_DNA"/>
</dbReference>
<protein>
    <submittedName>
        <fullName evidence="2">Organellar protein -related</fullName>
    </submittedName>
</protein>